<feature type="region of interest" description="Disordered" evidence="3">
    <location>
        <begin position="127"/>
        <end position="154"/>
    </location>
</feature>
<evidence type="ECO:0000256" key="3">
    <source>
        <dbReference type="SAM" id="MobiDB-lite"/>
    </source>
</evidence>
<dbReference type="InterPro" id="IPR038090">
    <property type="entry name" value="Cdt1_C_WH_dom_sf"/>
</dbReference>
<comment type="similarity">
    <text evidence="1">Belongs to the Cdt1 family.</text>
</comment>
<dbReference type="OrthoDB" id="3366139at2759"/>
<keyword evidence="6" id="KW-1185">Reference proteome</keyword>
<proteinExistence type="inferred from homology"/>
<dbReference type="AlphaFoldDB" id="A0A284R078"/>
<evidence type="ECO:0000259" key="4">
    <source>
        <dbReference type="Pfam" id="PF16679"/>
    </source>
</evidence>
<evidence type="ECO:0000313" key="5">
    <source>
        <dbReference type="EMBL" id="SJL02082.1"/>
    </source>
</evidence>
<evidence type="ECO:0000313" key="6">
    <source>
        <dbReference type="Proteomes" id="UP000219338"/>
    </source>
</evidence>
<reference evidence="6" key="1">
    <citation type="journal article" date="2017" name="Nat. Ecol. Evol.">
        <title>Genome expansion and lineage-specific genetic innovations in the forest pathogenic fungi Armillaria.</title>
        <authorList>
            <person name="Sipos G."/>
            <person name="Prasanna A.N."/>
            <person name="Walter M.C."/>
            <person name="O'Connor E."/>
            <person name="Balint B."/>
            <person name="Krizsan K."/>
            <person name="Kiss B."/>
            <person name="Hess J."/>
            <person name="Varga T."/>
            <person name="Slot J."/>
            <person name="Riley R."/>
            <person name="Boka B."/>
            <person name="Rigling D."/>
            <person name="Barry K."/>
            <person name="Lee J."/>
            <person name="Mihaltcheva S."/>
            <person name="LaButti K."/>
            <person name="Lipzen A."/>
            <person name="Waldron R."/>
            <person name="Moloney N.M."/>
            <person name="Sperisen C."/>
            <person name="Kredics L."/>
            <person name="Vagvoelgyi C."/>
            <person name="Patrignani A."/>
            <person name="Fitzpatrick D."/>
            <person name="Nagy I."/>
            <person name="Doyle S."/>
            <person name="Anderson J.B."/>
            <person name="Grigoriev I.V."/>
            <person name="Gueldener U."/>
            <person name="Muensterkoetter M."/>
            <person name="Nagy L.G."/>
        </authorList>
    </citation>
    <scope>NUCLEOTIDE SEQUENCE [LARGE SCALE GENOMIC DNA]</scope>
    <source>
        <strain evidence="6">C18/9</strain>
    </source>
</reference>
<dbReference type="Pfam" id="PF16679">
    <property type="entry name" value="CDT1_C"/>
    <property type="match status" value="1"/>
</dbReference>
<sequence>MSDLYATLQVSPRKKRCPPELNDADYTPKRLRTAPITPPATASKKKAPKTDDLPTHLSRLQTIQTGLQHALSHALASCAVSPSSDTGIVRNVLNHLSLTTYTGLTTQFTSDDLRRLCWLWEWDGVSTPEKQQSSDDDENPFLDAPASQPKDWTRGAMGIVISPATHHSKTDKKRVAAYGIGIEVEMDIDKDMGGGMTAVARWTAGAELRQKEFHAKLVKWSELHFEEPSMPPVPMADLPKLSTLSKPSSLTRVFASISPKASASFAPPLPPSSPSKSPTKRSRDFAIPFPITPNKSPIKNSILFPQTPSKRDILGSSSIRTLTPRTPTTSNVSVSDVPSEPSTPVHQRGRDASTVPQTPTTVRRQALYERVRQRSLSASPTKSLSNDIVGGKLTRDQMLKLGQEEMRRRCLLGRLGGVAESVWMLFSGPVSGSSTSTPSKRKRRALPMSEVVNAIIKSSPVPISAAEASESLEMLLKLCPFFLKRLNISGEEWLEMPAPKTNPINIDDSAPGTIGSPSSPRSRKAKADSAEEVLTRSPKRVKKETGGLREVREIIRRELELQN</sequence>
<feature type="region of interest" description="Disordered" evidence="3">
    <location>
        <begin position="261"/>
        <end position="356"/>
    </location>
</feature>
<accession>A0A284R078</accession>
<feature type="compositionally biased region" description="Low complexity" evidence="3">
    <location>
        <begin position="33"/>
        <end position="42"/>
    </location>
</feature>
<evidence type="ECO:0000256" key="1">
    <source>
        <dbReference type="ARBA" id="ARBA00008356"/>
    </source>
</evidence>
<dbReference type="Proteomes" id="UP000219338">
    <property type="component" value="Unassembled WGS sequence"/>
</dbReference>
<dbReference type="InterPro" id="IPR032054">
    <property type="entry name" value="Cdt1_C"/>
</dbReference>
<feature type="compositionally biased region" description="Polar residues" evidence="3">
    <location>
        <begin position="315"/>
        <end position="345"/>
    </location>
</feature>
<feature type="region of interest" description="Disordered" evidence="3">
    <location>
        <begin position="499"/>
        <end position="547"/>
    </location>
</feature>
<dbReference type="OMA" id="DWQRGAM"/>
<feature type="compositionally biased region" description="Polar residues" evidence="3">
    <location>
        <begin position="293"/>
        <end position="308"/>
    </location>
</feature>
<gene>
    <name evidence="5" type="ORF">ARMOST_05406</name>
</gene>
<dbReference type="EMBL" id="FUEG01000003">
    <property type="protein sequence ID" value="SJL02082.1"/>
    <property type="molecule type" value="Genomic_DNA"/>
</dbReference>
<protein>
    <recommendedName>
        <fullName evidence="4">DNA replication factor Cdt1 C-terminal domain-containing protein</fullName>
    </recommendedName>
</protein>
<feature type="domain" description="DNA replication factor Cdt1 C-terminal" evidence="4">
    <location>
        <begin position="399"/>
        <end position="488"/>
    </location>
</feature>
<keyword evidence="2" id="KW-0131">Cell cycle</keyword>
<organism evidence="5 6">
    <name type="scientific">Armillaria ostoyae</name>
    <name type="common">Armillaria root rot fungus</name>
    <dbReference type="NCBI Taxonomy" id="47428"/>
    <lineage>
        <taxon>Eukaryota</taxon>
        <taxon>Fungi</taxon>
        <taxon>Dikarya</taxon>
        <taxon>Basidiomycota</taxon>
        <taxon>Agaricomycotina</taxon>
        <taxon>Agaricomycetes</taxon>
        <taxon>Agaricomycetidae</taxon>
        <taxon>Agaricales</taxon>
        <taxon>Marasmiineae</taxon>
        <taxon>Physalacriaceae</taxon>
        <taxon>Armillaria</taxon>
    </lineage>
</organism>
<name>A0A284R078_ARMOS</name>
<dbReference type="Gene3D" id="1.10.10.1420">
    <property type="entry name" value="DNA replication factor Cdt1, C-terminal WH domain"/>
    <property type="match status" value="1"/>
</dbReference>
<feature type="region of interest" description="Disordered" evidence="3">
    <location>
        <begin position="1"/>
        <end position="53"/>
    </location>
</feature>
<evidence type="ECO:0000256" key="2">
    <source>
        <dbReference type="ARBA" id="ARBA00023306"/>
    </source>
</evidence>